<evidence type="ECO:0000256" key="3">
    <source>
        <dbReference type="PROSITE-ProRule" id="PRU00076"/>
    </source>
</evidence>
<feature type="compositionally biased region" description="Low complexity" evidence="4">
    <location>
        <begin position="311"/>
        <end position="322"/>
    </location>
</feature>
<accession>A0A1A7XW91</accession>
<keyword evidence="5" id="KW-0812">Transmembrane</keyword>
<feature type="domain" description="CUB" evidence="7">
    <location>
        <begin position="25"/>
        <end position="167"/>
    </location>
</feature>
<keyword evidence="5" id="KW-1133">Transmembrane helix</keyword>
<feature type="compositionally biased region" description="Low complexity" evidence="4">
    <location>
        <begin position="377"/>
        <end position="402"/>
    </location>
</feature>
<sequence length="1037" mass="113663">MQLHACLLLLLITTDKTLSWSGHRCGGNVRLDRETSGPIKLSLPGPFNDTRTLPNPVSQRSDKPSQPSNCTWVFDIPSERTVLLTLAWLEGGSRLSLRCEEDQILQSGDTVLLSGCEGNKATLIWTGAGRSSDSAQLVYYVQENERNSSEVLSTQEPNGWSPTGTTVRNTATVAEEVVRGTEEGRGRLYEDLVRSSNASTRDSGALPSTSRQLGLSVAGGADRETLPLPEEKPNNGADTSGAVHLTDDPTSARTLPYFQHAVSTDVKSQTQNPTLIPTEVFWTNTKVPLIGAGFHKSTSPQTSTHSDHRGSSSSALLTISPSETPAVERTTILFPHGGAKPQDELAVPWTRHENALRPNSDLTSDPLKPSATLPQHDSSSSNTDNQPTSSSSSHDPSRTHSPLITEPDTTVDTVPHTHQDSSFTSDVTTQTASSSVEELESTDVLPTLAPSERLMSVTPSPLVLTVRETTNTIPSSSDKDDEQTLGSAGSSTPRASQREKIQTWAATGTLPFTYHNTPSGLVTSDPSPTSYTTQTHSVSSDRTRTSFPTESSMHPTFVDHQTAATHSHTSKFSNTHHASYTNTPTHEQSQDFITAGFTFKRDKMWQWFSSRTEQIPTTGPTAHPSKPDHLDPTPSALIPTPSWRSTKSPVFFIVPNRPATVRVETIELLLQIVVDEPRSASGPGLEEDTATWVQPYLQRAPGFRKLLGVWSSGHAVQSLVEFKTSEALRWLSTSGPMSLLEQTGLTRALHEGRMFRSSRITNITLGGLQGEVCDWLLQCPAGYKCVPEPGTTNHSCSSLCHFDYCHHHGICTHHPSQLPVCRCLVGDDFWYMGQRCDMKMTRVWLVGACLAILLIIASLMGAVAFVAVRRYRAILIQAKVNQTRSSYRRFNHFDELSARFWLRSWAGSADSLDNPAFTRSDELLHLRALDRPCCYHDDTLSLTSTCPSHAARISTIYPHSSQYGWRGSELSMGDGVLDSGKASDLSVCSWPVEPIHWTPFPLLQQLSSHRTPPVRVSRPRSYCEGMEMVDLGKSWTA</sequence>
<dbReference type="InterPro" id="IPR000742">
    <property type="entry name" value="EGF"/>
</dbReference>
<feature type="region of interest" description="Disordered" evidence="4">
    <location>
        <begin position="193"/>
        <end position="246"/>
    </location>
</feature>
<feature type="compositionally biased region" description="Polar residues" evidence="4">
    <location>
        <begin position="49"/>
        <end position="68"/>
    </location>
</feature>
<dbReference type="PROSITE" id="PS01180">
    <property type="entry name" value="CUB"/>
    <property type="match status" value="1"/>
</dbReference>
<evidence type="ECO:0000259" key="7">
    <source>
        <dbReference type="PROSITE" id="PS01180"/>
    </source>
</evidence>
<reference evidence="9" key="1">
    <citation type="submission" date="2016-05" db="EMBL/GenBank/DDBJ databases">
        <authorList>
            <person name="Lavstsen T."/>
            <person name="Jespersen J.S."/>
        </authorList>
    </citation>
    <scope>NUCLEOTIDE SEQUENCE</scope>
    <source>
        <tissue evidence="9">Brain</tissue>
    </source>
</reference>
<keyword evidence="6" id="KW-0732">Signal</keyword>
<feature type="region of interest" description="Disordered" evidence="4">
    <location>
        <begin position="471"/>
        <end position="499"/>
    </location>
</feature>
<dbReference type="PROSITE" id="PS50026">
    <property type="entry name" value="EGF_3"/>
    <property type="match status" value="1"/>
</dbReference>
<comment type="caution">
    <text evidence="3">Lacks conserved residue(s) required for the propagation of feature annotation.</text>
</comment>
<evidence type="ECO:0000256" key="5">
    <source>
        <dbReference type="SAM" id="Phobius"/>
    </source>
</evidence>
<feature type="compositionally biased region" description="Polar residues" evidence="4">
    <location>
        <begin position="420"/>
        <end position="436"/>
    </location>
</feature>
<dbReference type="AlphaFoldDB" id="A0A1A7XW91"/>
<feature type="region of interest" description="Disordered" evidence="4">
    <location>
        <begin position="356"/>
        <end position="453"/>
    </location>
</feature>
<protein>
    <recommendedName>
        <fullName evidence="10">EGF-like domain-containing protein</fullName>
    </recommendedName>
</protein>
<feature type="disulfide bond" evidence="2">
    <location>
        <begin position="99"/>
        <end position="116"/>
    </location>
</feature>
<feature type="chain" id="PRO_5008363463" description="EGF-like domain-containing protein" evidence="6">
    <location>
        <begin position="20"/>
        <end position="1037"/>
    </location>
</feature>
<feature type="domain" description="EGF-like" evidence="8">
    <location>
        <begin position="797"/>
        <end position="837"/>
    </location>
</feature>
<evidence type="ECO:0000313" key="9">
    <source>
        <dbReference type="EMBL" id="SBP22040.1"/>
    </source>
</evidence>
<feature type="region of interest" description="Disordered" evidence="4">
    <location>
        <begin position="293"/>
        <end position="324"/>
    </location>
</feature>
<evidence type="ECO:0000256" key="1">
    <source>
        <dbReference type="ARBA" id="ARBA00023157"/>
    </source>
</evidence>
<keyword evidence="3" id="KW-0245">EGF-like domain</keyword>
<feature type="region of interest" description="Disordered" evidence="4">
    <location>
        <begin position="516"/>
        <end position="554"/>
    </location>
</feature>
<keyword evidence="1 2" id="KW-1015">Disulfide bond</keyword>
<gene>
    <name evidence="9" type="primary">Nfu_g_1_007201</name>
</gene>
<name>A0A1A7XW91_9TELE</name>
<feature type="transmembrane region" description="Helical" evidence="5">
    <location>
        <begin position="843"/>
        <end position="868"/>
    </location>
</feature>
<feature type="compositionally biased region" description="Polar residues" evidence="4">
    <location>
        <begin position="194"/>
        <end position="213"/>
    </location>
</feature>
<keyword evidence="5" id="KW-0472">Membrane</keyword>
<dbReference type="EMBL" id="HADW01020640">
    <property type="protein sequence ID" value="SBP22040.1"/>
    <property type="molecule type" value="Transcribed_RNA"/>
</dbReference>
<evidence type="ECO:0000259" key="8">
    <source>
        <dbReference type="PROSITE" id="PS50026"/>
    </source>
</evidence>
<feature type="compositionally biased region" description="Polar residues" evidence="4">
    <location>
        <begin position="545"/>
        <end position="554"/>
    </location>
</feature>
<feature type="compositionally biased region" description="Basic and acidic residues" evidence="4">
    <location>
        <begin position="221"/>
        <end position="233"/>
    </location>
</feature>
<proteinExistence type="predicted"/>
<organism evidence="9">
    <name type="scientific">Iconisemion striatum</name>
    <dbReference type="NCBI Taxonomy" id="60296"/>
    <lineage>
        <taxon>Eukaryota</taxon>
        <taxon>Metazoa</taxon>
        <taxon>Chordata</taxon>
        <taxon>Craniata</taxon>
        <taxon>Vertebrata</taxon>
        <taxon>Euteleostomi</taxon>
        <taxon>Actinopterygii</taxon>
        <taxon>Neopterygii</taxon>
        <taxon>Teleostei</taxon>
        <taxon>Neoteleostei</taxon>
        <taxon>Acanthomorphata</taxon>
        <taxon>Ovalentaria</taxon>
        <taxon>Atherinomorphae</taxon>
        <taxon>Cyprinodontiformes</taxon>
        <taxon>Nothobranchiidae</taxon>
        <taxon>Iconisemion</taxon>
    </lineage>
</organism>
<feature type="signal peptide" evidence="6">
    <location>
        <begin position="1"/>
        <end position="19"/>
    </location>
</feature>
<evidence type="ECO:0000256" key="2">
    <source>
        <dbReference type="PROSITE-ProRule" id="PRU00059"/>
    </source>
</evidence>
<reference evidence="9" key="2">
    <citation type="submission" date="2016-06" db="EMBL/GenBank/DDBJ databases">
        <title>The genome of a short-lived fish provides insights into sex chromosome evolution and the genetic control of aging.</title>
        <authorList>
            <person name="Reichwald K."/>
            <person name="Felder M."/>
            <person name="Petzold A."/>
            <person name="Koch P."/>
            <person name="Groth M."/>
            <person name="Platzer M."/>
        </authorList>
    </citation>
    <scope>NUCLEOTIDE SEQUENCE</scope>
    <source>
        <tissue evidence="9">Brain</tissue>
    </source>
</reference>
<evidence type="ECO:0000256" key="4">
    <source>
        <dbReference type="SAM" id="MobiDB-lite"/>
    </source>
</evidence>
<dbReference type="InterPro" id="IPR000859">
    <property type="entry name" value="CUB_dom"/>
</dbReference>
<feature type="compositionally biased region" description="Polar residues" evidence="4">
    <location>
        <begin position="484"/>
        <end position="495"/>
    </location>
</feature>
<feature type="compositionally biased region" description="Polar residues" evidence="4">
    <location>
        <begin position="516"/>
        <end position="538"/>
    </location>
</feature>
<feature type="region of interest" description="Disordered" evidence="4">
    <location>
        <begin position="41"/>
        <end position="68"/>
    </location>
</feature>
<evidence type="ECO:0000256" key="6">
    <source>
        <dbReference type="SAM" id="SignalP"/>
    </source>
</evidence>
<evidence type="ECO:0008006" key="10">
    <source>
        <dbReference type="Google" id="ProtNLM"/>
    </source>
</evidence>